<dbReference type="PANTHER" id="PTHR33048">
    <property type="entry name" value="PTH11-LIKE INTEGRAL MEMBRANE PROTEIN (AFU_ORTHOLOGUE AFUA_5G11245)"/>
    <property type="match status" value="1"/>
</dbReference>
<evidence type="ECO:0000313" key="8">
    <source>
        <dbReference type="EMBL" id="KAH7162165.1"/>
    </source>
</evidence>
<dbReference type="InterPro" id="IPR052337">
    <property type="entry name" value="SAT4-like"/>
</dbReference>
<evidence type="ECO:0000256" key="4">
    <source>
        <dbReference type="ARBA" id="ARBA00023136"/>
    </source>
</evidence>
<feature type="transmembrane region" description="Helical" evidence="6">
    <location>
        <begin position="181"/>
        <end position="208"/>
    </location>
</feature>
<comment type="similarity">
    <text evidence="5">Belongs to the SAT4 family.</text>
</comment>
<name>A0A9P9FG57_9HYPO</name>
<feature type="domain" description="Rhodopsin" evidence="7">
    <location>
        <begin position="44"/>
        <end position="281"/>
    </location>
</feature>
<keyword evidence="3 6" id="KW-1133">Transmembrane helix</keyword>
<dbReference type="EMBL" id="JAGMUU010000001">
    <property type="protein sequence ID" value="KAH7162165.1"/>
    <property type="molecule type" value="Genomic_DNA"/>
</dbReference>
<evidence type="ECO:0000256" key="3">
    <source>
        <dbReference type="ARBA" id="ARBA00022989"/>
    </source>
</evidence>
<keyword evidence="9" id="KW-1185">Reference proteome</keyword>
<dbReference type="PANTHER" id="PTHR33048:SF124">
    <property type="entry name" value="INTEGRAL MEMBRANE PROTEIN"/>
    <property type="match status" value="1"/>
</dbReference>
<feature type="transmembrane region" description="Helical" evidence="6">
    <location>
        <begin position="220"/>
        <end position="239"/>
    </location>
</feature>
<evidence type="ECO:0000259" key="7">
    <source>
        <dbReference type="Pfam" id="PF20684"/>
    </source>
</evidence>
<dbReference type="InterPro" id="IPR049326">
    <property type="entry name" value="Rhodopsin_dom_fungi"/>
</dbReference>
<dbReference type="Proteomes" id="UP000717696">
    <property type="component" value="Unassembled WGS sequence"/>
</dbReference>
<evidence type="ECO:0000256" key="5">
    <source>
        <dbReference type="ARBA" id="ARBA00038359"/>
    </source>
</evidence>
<protein>
    <recommendedName>
        <fullName evidence="7">Rhodopsin domain-containing protein</fullName>
    </recommendedName>
</protein>
<comment type="subcellular location">
    <subcellularLocation>
        <location evidence="1">Membrane</location>
        <topology evidence="1">Multi-pass membrane protein</topology>
    </subcellularLocation>
</comment>
<keyword evidence="4 6" id="KW-0472">Membrane</keyword>
<organism evidence="8 9">
    <name type="scientific">Dactylonectria estremocensis</name>
    <dbReference type="NCBI Taxonomy" id="1079267"/>
    <lineage>
        <taxon>Eukaryota</taxon>
        <taxon>Fungi</taxon>
        <taxon>Dikarya</taxon>
        <taxon>Ascomycota</taxon>
        <taxon>Pezizomycotina</taxon>
        <taxon>Sordariomycetes</taxon>
        <taxon>Hypocreomycetidae</taxon>
        <taxon>Hypocreales</taxon>
        <taxon>Nectriaceae</taxon>
        <taxon>Dactylonectria</taxon>
    </lineage>
</organism>
<gene>
    <name evidence="8" type="ORF">B0J13DRAFT_2617</name>
</gene>
<feature type="transmembrane region" description="Helical" evidence="6">
    <location>
        <begin position="59"/>
        <end position="82"/>
    </location>
</feature>
<reference evidence="8" key="1">
    <citation type="journal article" date="2021" name="Nat. Commun.">
        <title>Genetic determinants of endophytism in the Arabidopsis root mycobiome.</title>
        <authorList>
            <person name="Mesny F."/>
            <person name="Miyauchi S."/>
            <person name="Thiergart T."/>
            <person name="Pickel B."/>
            <person name="Atanasova L."/>
            <person name="Karlsson M."/>
            <person name="Huettel B."/>
            <person name="Barry K.W."/>
            <person name="Haridas S."/>
            <person name="Chen C."/>
            <person name="Bauer D."/>
            <person name="Andreopoulos W."/>
            <person name="Pangilinan J."/>
            <person name="LaButti K."/>
            <person name="Riley R."/>
            <person name="Lipzen A."/>
            <person name="Clum A."/>
            <person name="Drula E."/>
            <person name="Henrissat B."/>
            <person name="Kohler A."/>
            <person name="Grigoriev I.V."/>
            <person name="Martin F.M."/>
            <person name="Hacquard S."/>
        </authorList>
    </citation>
    <scope>NUCLEOTIDE SEQUENCE</scope>
    <source>
        <strain evidence="8">MPI-CAGE-AT-0021</strain>
    </source>
</reference>
<accession>A0A9P9FG57</accession>
<feature type="transmembrane region" description="Helical" evidence="6">
    <location>
        <begin position="102"/>
        <end position="129"/>
    </location>
</feature>
<comment type="caution">
    <text evidence="8">The sequence shown here is derived from an EMBL/GenBank/DDBJ whole genome shotgun (WGS) entry which is preliminary data.</text>
</comment>
<dbReference type="GO" id="GO:0016020">
    <property type="term" value="C:membrane"/>
    <property type="evidence" value="ECO:0007669"/>
    <property type="project" value="UniProtKB-SubCell"/>
</dbReference>
<dbReference type="AlphaFoldDB" id="A0A9P9FG57"/>
<dbReference type="Pfam" id="PF20684">
    <property type="entry name" value="Fung_rhodopsin"/>
    <property type="match status" value="1"/>
</dbReference>
<sequence length="421" mass="46800">MAPVYVMEPPEGEVRTLLNPPSSAGGVLPAGVATTVIACVAVCLRLFTRKYVVKGVLGLDDYMCLCALGFSVIFLALTTQVIQLGAGHHMWDILFDDFSPRFWQMSIGATLIFSVSIAFSKLSVLFFYIRISPDRVIRRAVHTLIALVAVYTMVYILLMIFRCRPVSSGWDLTVEGECINSIVPMLTLSIANIVIDLFILTLPIRIVIPLQIPLRQKVSLALLFATGGFVCVASIKRTIIMSPLLRSHDYTWKVSEQIIWTFIEVNAGVICASVPALKPFCMRYIPFIISSKLRQGSDKSAAKRQSHSAEKKRRSRGIYSNSYELPSRDEVSESTLQDDEARLWSMNGLDKSELKAKQTIQEMDSFETVADNITLPPKPEPAVVEFTSKRTSDVVGFTTKRTEHVGGIQITKETYISYGPA</sequence>
<evidence type="ECO:0000256" key="1">
    <source>
        <dbReference type="ARBA" id="ARBA00004141"/>
    </source>
</evidence>
<evidence type="ECO:0000256" key="2">
    <source>
        <dbReference type="ARBA" id="ARBA00022692"/>
    </source>
</evidence>
<evidence type="ECO:0000256" key="6">
    <source>
        <dbReference type="SAM" id="Phobius"/>
    </source>
</evidence>
<feature type="transmembrane region" description="Helical" evidence="6">
    <location>
        <begin position="27"/>
        <end position="47"/>
    </location>
</feature>
<feature type="transmembrane region" description="Helical" evidence="6">
    <location>
        <begin position="141"/>
        <end position="161"/>
    </location>
</feature>
<proteinExistence type="inferred from homology"/>
<dbReference type="OrthoDB" id="4525788at2759"/>
<keyword evidence="2 6" id="KW-0812">Transmembrane</keyword>
<evidence type="ECO:0000313" key="9">
    <source>
        <dbReference type="Proteomes" id="UP000717696"/>
    </source>
</evidence>